<comment type="caution">
    <text evidence="9">The sequence shown here is derived from an EMBL/GenBank/DDBJ whole genome shotgun (WGS) entry which is preliminary data.</text>
</comment>
<keyword evidence="5" id="KW-0812">Transmembrane</keyword>
<evidence type="ECO:0000256" key="8">
    <source>
        <dbReference type="SAM" id="MobiDB-lite"/>
    </source>
</evidence>
<comment type="similarity">
    <text evidence="2">Belongs to the outer membrane factor (OMF) (TC 1.B.17) family.</text>
</comment>
<feature type="compositionally biased region" description="Low complexity" evidence="8">
    <location>
        <begin position="755"/>
        <end position="775"/>
    </location>
</feature>
<dbReference type="EMBL" id="JARRAG010000002">
    <property type="protein sequence ID" value="MDG3004045.1"/>
    <property type="molecule type" value="Genomic_DNA"/>
</dbReference>
<dbReference type="SUPFAM" id="SSF56954">
    <property type="entry name" value="Outer membrane efflux proteins (OEP)"/>
    <property type="match status" value="1"/>
</dbReference>
<dbReference type="RefSeq" id="WP_277860407.1">
    <property type="nucleotide sequence ID" value="NZ_JARRAG010000002.1"/>
</dbReference>
<evidence type="ECO:0000256" key="3">
    <source>
        <dbReference type="ARBA" id="ARBA00022448"/>
    </source>
</evidence>
<dbReference type="Gene3D" id="1.20.1600.10">
    <property type="entry name" value="Outer membrane efflux proteins (OEP)"/>
    <property type="match status" value="1"/>
</dbReference>
<sequence length="781" mass="84461">MRLTLRRNRWTHMAVLAAWVSSAGCQRLPYIDQTKSVPHDNMGKMALEDKEVTQADFLSSSTSLPIPKIAKPRTTNDPEADEIWPMTLQEAIRIGLDNSEVVRVIAFGAQGIPVGGFEPSPLNTGAGAGVASSLGAGTLQTVYDPAIQETQIAQALSVFDTGLITNMTWGKSTQPFNNAVQGGTFQLAGIKTPVISIQDTAQFQVGLQKRTATGAQLGIVHNVNWLYQNSTFLVTPSAYTTNLQMTLTQPLMGSAPMPGQQAGPPVGLEANRAPIVVARLNADAAVWRFKAEIMAQVRSIEQQYWALAQQHVQLWSAEKAVELAREIVNREQAELVVGKGTVADVAEAQQRMEQFNLDLVTKTADVITTERQLRNILGLPPADNRRIIPVTPPTEARLEPDWESSLAQMVTFQPDIVQQQLLVRIAELQLLVTRNQLLPQLSLNVLYQFNGLGQNLDTAEAVMTGATVKALEPVVAAQQRAAGVAGNPGLYNNFRTWQVGWSFQMPLGMRSPLASTRQAQYTLLRQRAFLQQVVHQTVHSLSRFFLEVDANFKQFKTASRLRAAAAERLAAQRAYYEEGRITIDRFLDAVSQYAQAVALEAQYKTTYNISIVALEEAKGTLLAYNNIAVAEGPNPRKAYVQARDIQEGHKQIPIPPDGPMYRERVVGPPTPDPVEPHQPPGVEDGGPLPAMPAPVGPLGPPPTPMPPYRPAGEPPILSQTPAPEARPADAPRIDPAALPASGPAPSPSPAPAPAAAPAGAQEAEALPPLPEVVDLPPLPQG</sequence>
<keyword evidence="3" id="KW-0813">Transport</keyword>
<accession>A0ABT6F9I9</accession>
<feature type="compositionally biased region" description="Pro residues" evidence="8">
    <location>
        <begin position="689"/>
        <end position="713"/>
    </location>
</feature>
<evidence type="ECO:0000256" key="6">
    <source>
        <dbReference type="ARBA" id="ARBA00023136"/>
    </source>
</evidence>
<dbReference type="Pfam" id="PF02321">
    <property type="entry name" value="OEP"/>
    <property type="match status" value="2"/>
</dbReference>
<keyword evidence="7" id="KW-0998">Cell outer membrane</keyword>
<proteinExistence type="inferred from homology"/>
<dbReference type="InterPro" id="IPR051906">
    <property type="entry name" value="TolC-like"/>
</dbReference>
<dbReference type="PANTHER" id="PTHR30026:SF23">
    <property type="entry name" value="TO APRF-PUTATIVE OUTER MEMBRANE EFFLUX PROTEIN OR SECRETED ALKALINE PHOSPHATASE-RELATED"/>
    <property type="match status" value="1"/>
</dbReference>
<dbReference type="Proteomes" id="UP001216907">
    <property type="component" value="Unassembled WGS sequence"/>
</dbReference>
<gene>
    <name evidence="9" type="ORF">PZE19_09695</name>
</gene>
<name>A0ABT6F9I9_9BACT</name>
<keyword evidence="10" id="KW-1185">Reference proteome</keyword>
<comment type="subcellular location">
    <subcellularLocation>
        <location evidence="1">Cell outer membrane</location>
    </subcellularLocation>
</comment>
<feature type="region of interest" description="Disordered" evidence="8">
    <location>
        <begin position="649"/>
        <end position="781"/>
    </location>
</feature>
<evidence type="ECO:0000256" key="7">
    <source>
        <dbReference type="ARBA" id="ARBA00023237"/>
    </source>
</evidence>
<feature type="compositionally biased region" description="Pro residues" evidence="8">
    <location>
        <begin position="742"/>
        <end position="754"/>
    </location>
</feature>
<reference evidence="9 10" key="1">
    <citation type="submission" date="2023-03" db="EMBL/GenBank/DDBJ databases">
        <title>Paludisphaera mucosa sp. nov. a novel planctomycete from northern fen.</title>
        <authorList>
            <person name="Ivanova A."/>
        </authorList>
    </citation>
    <scope>NUCLEOTIDE SEQUENCE [LARGE SCALE GENOMIC DNA]</scope>
    <source>
        <strain evidence="9 10">Pla2</strain>
    </source>
</reference>
<evidence type="ECO:0000256" key="4">
    <source>
        <dbReference type="ARBA" id="ARBA00022452"/>
    </source>
</evidence>
<protein>
    <submittedName>
        <fullName evidence="9">TolC family protein</fullName>
    </submittedName>
</protein>
<evidence type="ECO:0000313" key="9">
    <source>
        <dbReference type="EMBL" id="MDG3004045.1"/>
    </source>
</evidence>
<keyword evidence="6" id="KW-0472">Membrane</keyword>
<dbReference type="InterPro" id="IPR003423">
    <property type="entry name" value="OMP_efflux"/>
</dbReference>
<evidence type="ECO:0000256" key="5">
    <source>
        <dbReference type="ARBA" id="ARBA00022692"/>
    </source>
</evidence>
<evidence type="ECO:0000313" key="10">
    <source>
        <dbReference type="Proteomes" id="UP001216907"/>
    </source>
</evidence>
<organism evidence="9 10">
    <name type="scientific">Paludisphaera mucosa</name>
    <dbReference type="NCBI Taxonomy" id="3030827"/>
    <lineage>
        <taxon>Bacteria</taxon>
        <taxon>Pseudomonadati</taxon>
        <taxon>Planctomycetota</taxon>
        <taxon>Planctomycetia</taxon>
        <taxon>Isosphaerales</taxon>
        <taxon>Isosphaeraceae</taxon>
        <taxon>Paludisphaera</taxon>
    </lineage>
</organism>
<dbReference type="PANTHER" id="PTHR30026">
    <property type="entry name" value="OUTER MEMBRANE PROTEIN TOLC"/>
    <property type="match status" value="1"/>
</dbReference>
<evidence type="ECO:0000256" key="2">
    <source>
        <dbReference type="ARBA" id="ARBA00007613"/>
    </source>
</evidence>
<keyword evidence="4" id="KW-1134">Transmembrane beta strand</keyword>
<evidence type="ECO:0000256" key="1">
    <source>
        <dbReference type="ARBA" id="ARBA00004442"/>
    </source>
</evidence>
<dbReference type="PROSITE" id="PS51257">
    <property type="entry name" value="PROKAR_LIPOPROTEIN"/>
    <property type="match status" value="1"/>
</dbReference>
<feature type="compositionally biased region" description="Pro residues" evidence="8">
    <location>
        <begin position="668"/>
        <end position="679"/>
    </location>
</feature>